<reference evidence="3" key="1">
    <citation type="submission" date="2017-05" db="EMBL/GenBank/DDBJ databases">
        <authorList>
            <person name="Rodrigo-Torres L."/>
            <person name="Arahal R. D."/>
            <person name="Lucena T."/>
        </authorList>
    </citation>
    <scope>NUCLEOTIDE SEQUENCE [LARGE SCALE GENOMIC DNA]</scope>
    <source>
        <strain evidence="3">CECT 8649</strain>
    </source>
</reference>
<evidence type="ECO:0000313" key="2">
    <source>
        <dbReference type="EMBL" id="SMX26610.1"/>
    </source>
</evidence>
<protein>
    <recommendedName>
        <fullName evidence="4">DUF1523 family protein</fullName>
    </recommendedName>
</protein>
<dbReference type="Proteomes" id="UP000225972">
    <property type="component" value="Unassembled WGS sequence"/>
</dbReference>
<dbReference type="OrthoDB" id="5354324at2"/>
<gene>
    <name evidence="2" type="ORF">TRP8649_00694</name>
</gene>
<keyword evidence="3" id="KW-1185">Reference proteome</keyword>
<accession>A0A238J7D1</accession>
<dbReference type="EMBL" id="FXXP01000001">
    <property type="protein sequence ID" value="SMX26610.1"/>
    <property type="molecule type" value="Genomic_DNA"/>
</dbReference>
<evidence type="ECO:0000313" key="3">
    <source>
        <dbReference type="Proteomes" id="UP000225972"/>
    </source>
</evidence>
<dbReference type="InterPro" id="IPR011088">
    <property type="entry name" value="Phage_phiNM3_A0EWY4"/>
</dbReference>
<evidence type="ECO:0000256" key="1">
    <source>
        <dbReference type="SAM" id="Phobius"/>
    </source>
</evidence>
<evidence type="ECO:0008006" key="4">
    <source>
        <dbReference type="Google" id="ProtNLM"/>
    </source>
</evidence>
<sequence length="207" mass="24076">MAYVKWTIIIAFWVIVAAFLHYTLPQNDIVRITDTYEKRVDPGENSWFWAQADVGSDGTLPTRDVFFIQTVDSDGGIMVYRNEDTGWGWPPYFKFDTSNLYAEASDMKSTADDPRWIAVRHYGWRNEFISIFPNAVSVKEVDSPDTRIIPWTNIVILTVLFALFWAIRVRWKRFQAKRIDPVVQSVEDRIDDGSDWLKDTFSSDKTS</sequence>
<dbReference type="AlphaFoldDB" id="A0A238J7D1"/>
<keyword evidence="1" id="KW-0812">Transmembrane</keyword>
<organism evidence="2 3">
    <name type="scientific">Pelagimonas phthalicica</name>
    <dbReference type="NCBI Taxonomy" id="1037362"/>
    <lineage>
        <taxon>Bacteria</taxon>
        <taxon>Pseudomonadati</taxon>
        <taxon>Pseudomonadota</taxon>
        <taxon>Alphaproteobacteria</taxon>
        <taxon>Rhodobacterales</taxon>
        <taxon>Roseobacteraceae</taxon>
        <taxon>Pelagimonas</taxon>
    </lineage>
</organism>
<name>A0A238J7D1_9RHOB</name>
<feature type="transmembrane region" description="Helical" evidence="1">
    <location>
        <begin position="148"/>
        <end position="167"/>
    </location>
</feature>
<keyword evidence="1" id="KW-0472">Membrane</keyword>
<dbReference type="RefSeq" id="WP_099242560.1">
    <property type="nucleotide sequence ID" value="NZ_FXXP01000001.1"/>
</dbReference>
<proteinExistence type="predicted"/>
<keyword evidence="1" id="KW-1133">Transmembrane helix</keyword>
<dbReference type="Pfam" id="PF07509">
    <property type="entry name" value="DUF1523"/>
    <property type="match status" value="1"/>
</dbReference>